<sequence>MIGFVEILPAEWESKWRLMMMRSTHDFQVEEDYGTSKLERQFAELASKSDLEPLLLVTQGMMRFLPSNRLTAENALNMLANVEN</sequence>
<protein>
    <submittedName>
        <fullName evidence="1">Uncharacterized protein</fullName>
    </submittedName>
</protein>
<dbReference type="Proteomes" id="UP001150941">
    <property type="component" value="Unassembled WGS sequence"/>
</dbReference>
<dbReference type="GeneID" id="83204560"/>
<keyword evidence="2" id="KW-1185">Reference proteome</keyword>
<dbReference type="EMBL" id="JAPQKS010000006">
    <property type="protein sequence ID" value="KAJ5223419.1"/>
    <property type="molecule type" value="Genomic_DNA"/>
</dbReference>
<name>A0A9W9NRT4_9EURO</name>
<dbReference type="OrthoDB" id="5979581at2759"/>
<dbReference type="RefSeq" id="XP_058327602.1">
    <property type="nucleotide sequence ID" value="XM_058477257.1"/>
</dbReference>
<comment type="caution">
    <text evidence="1">The sequence shown here is derived from an EMBL/GenBank/DDBJ whole genome shotgun (WGS) entry which is preliminary data.</text>
</comment>
<dbReference type="AlphaFoldDB" id="A0A9W9NRT4"/>
<evidence type="ECO:0000313" key="1">
    <source>
        <dbReference type="EMBL" id="KAJ5223419.1"/>
    </source>
</evidence>
<evidence type="ECO:0000313" key="2">
    <source>
        <dbReference type="Proteomes" id="UP001150941"/>
    </source>
</evidence>
<proteinExistence type="predicted"/>
<reference evidence="1" key="2">
    <citation type="journal article" date="2023" name="IMA Fungus">
        <title>Comparative genomic study of the Penicillium genus elucidates a diverse pangenome and 15 lateral gene transfer events.</title>
        <authorList>
            <person name="Petersen C."/>
            <person name="Sorensen T."/>
            <person name="Nielsen M.R."/>
            <person name="Sondergaard T.E."/>
            <person name="Sorensen J.L."/>
            <person name="Fitzpatrick D.A."/>
            <person name="Frisvad J.C."/>
            <person name="Nielsen K.L."/>
        </authorList>
    </citation>
    <scope>NUCLEOTIDE SEQUENCE</scope>
    <source>
        <strain evidence="1">IBT 19713</strain>
    </source>
</reference>
<reference evidence="1" key="1">
    <citation type="submission" date="2022-11" db="EMBL/GenBank/DDBJ databases">
        <authorList>
            <person name="Petersen C."/>
        </authorList>
    </citation>
    <scope>NUCLEOTIDE SEQUENCE</scope>
    <source>
        <strain evidence="1">IBT 19713</strain>
    </source>
</reference>
<gene>
    <name evidence="1" type="ORF">N7468_007961</name>
</gene>
<accession>A0A9W9NRT4</accession>
<organism evidence="1 2">
    <name type="scientific">Penicillium chermesinum</name>
    <dbReference type="NCBI Taxonomy" id="63820"/>
    <lineage>
        <taxon>Eukaryota</taxon>
        <taxon>Fungi</taxon>
        <taxon>Dikarya</taxon>
        <taxon>Ascomycota</taxon>
        <taxon>Pezizomycotina</taxon>
        <taxon>Eurotiomycetes</taxon>
        <taxon>Eurotiomycetidae</taxon>
        <taxon>Eurotiales</taxon>
        <taxon>Aspergillaceae</taxon>
        <taxon>Penicillium</taxon>
    </lineage>
</organism>